<evidence type="ECO:0000256" key="1">
    <source>
        <dbReference type="SAM" id="Phobius"/>
    </source>
</evidence>
<name>A0AAV4UR48_CAEEX</name>
<keyword evidence="1" id="KW-0812">Transmembrane</keyword>
<sequence>MQQKYCRKHEYSAARPIVEVCANIFICLSLVCPFRVAVSCNAEKYCGKHGYSAAGPIVEVCANIFICLSLGMSIQSCGFFVQCRQKYCLWYENMDTVQQDPLLKSVQTSSYVFLWYVHSELLFCAMQQKYCVKHGYSAAGPIVEVCANIFICLSWYAFKILDDACNRRLSEVCTSEYPSPMSFPETVEELNNMCGYVSDIAPCFKEYIDKCGTSEADINRSNGIVLEILTYFCRKDSKRYVENYRGMLIIESEIFGNERADFQTKFTIGLFFGGGNLEFLTTTALLINGIQKCGSDVKDAAVDIFDKTNMMISIEFLKCYLPKTLYPEFVTLLEFIEKLTKEEIYLKKYFSEFNVANMNTECP</sequence>
<evidence type="ECO:0000313" key="3">
    <source>
        <dbReference type="Proteomes" id="UP001054945"/>
    </source>
</evidence>
<gene>
    <name evidence="2" type="ORF">CEXT_248961</name>
</gene>
<feature type="transmembrane region" description="Helical" evidence="1">
    <location>
        <begin position="20"/>
        <end position="38"/>
    </location>
</feature>
<accession>A0AAV4UR48</accession>
<dbReference type="EMBL" id="BPLR01013292">
    <property type="protein sequence ID" value="GIY60196.1"/>
    <property type="molecule type" value="Genomic_DNA"/>
</dbReference>
<evidence type="ECO:0008006" key="4">
    <source>
        <dbReference type="Google" id="ProtNLM"/>
    </source>
</evidence>
<organism evidence="2 3">
    <name type="scientific">Caerostris extrusa</name>
    <name type="common">Bark spider</name>
    <name type="synonym">Caerostris bankana</name>
    <dbReference type="NCBI Taxonomy" id="172846"/>
    <lineage>
        <taxon>Eukaryota</taxon>
        <taxon>Metazoa</taxon>
        <taxon>Ecdysozoa</taxon>
        <taxon>Arthropoda</taxon>
        <taxon>Chelicerata</taxon>
        <taxon>Arachnida</taxon>
        <taxon>Araneae</taxon>
        <taxon>Araneomorphae</taxon>
        <taxon>Entelegynae</taxon>
        <taxon>Araneoidea</taxon>
        <taxon>Araneidae</taxon>
        <taxon>Caerostris</taxon>
    </lineage>
</organism>
<reference evidence="2 3" key="1">
    <citation type="submission" date="2021-06" db="EMBL/GenBank/DDBJ databases">
        <title>Caerostris extrusa draft genome.</title>
        <authorList>
            <person name="Kono N."/>
            <person name="Arakawa K."/>
        </authorList>
    </citation>
    <scope>NUCLEOTIDE SEQUENCE [LARGE SCALE GENOMIC DNA]</scope>
</reference>
<keyword evidence="1" id="KW-1133">Transmembrane helix</keyword>
<protein>
    <recommendedName>
        <fullName evidence="4">Odorant receptor</fullName>
    </recommendedName>
</protein>
<dbReference type="AlphaFoldDB" id="A0AAV4UR48"/>
<keyword evidence="1" id="KW-0472">Membrane</keyword>
<dbReference type="Proteomes" id="UP001054945">
    <property type="component" value="Unassembled WGS sequence"/>
</dbReference>
<keyword evidence="3" id="KW-1185">Reference proteome</keyword>
<proteinExistence type="predicted"/>
<comment type="caution">
    <text evidence="2">The sequence shown here is derived from an EMBL/GenBank/DDBJ whole genome shotgun (WGS) entry which is preliminary data.</text>
</comment>
<evidence type="ECO:0000313" key="2">
    <source>
        <dbReference type="EMBL" id="GIY60196.1"/>
    </source>
</evidence>